<protein>
    <submittedName>
        <fullName evidence="2">Leucine rich repeat containing 56</fullName>
    </submittedName>
</protein>
<feature type="region of interest" description="Disordered" evidence="1">
    <location>
        <begin position="280"/>
        <end position="314"/>
    </location>
</feature>
<reference evidence="2" key="1">
    <citation type="submission" date="2025-08" db="UniProtKB">
        <authorList>
            <consortium name="Ensembl"/>
        </authorList>
    </citation>
    <scope>IDENTIFICATION</scope>
</reference>
<keyword evidence="3" id="KW-1185">Reference proteome</keyword>
<dbReference type="InterPro" id="IPR032675">
    <property type="entry name" value="LRR_dom_sf"/>
</dbReference>
<evidence type="ECO:0000313" key="2">
    <source>
        <dbReference type="Ensembl" id="ENSSTUP00000006606.1"/>
    </source>
</evidence>
<dbReference type="SUPFAM" id="SSF52058">
    <property type="entry name" value="L domain-like"/>
    <property type="match status" value="1"/>
</dbReference>
<evidence type="ECO:0000256" key="1">
    <source>
        <dbReference type="SAM" id="MobiDB-lite"/>
    </source>
</evidence>
<reference evidence="2" key="2">
    <citation type="submission" date="2025-09" db="UniProtKB">
        <authorList>
            <consortium name="Ensembl"/>
        </authorList>
    </citation>
    <scope>IDENTIFICATION</scope>
</reference>
<proteinExistence type="predicted"/>
<dbReference type="Gene3D" id="3.80.10.10">
    <property type="entry name" value="Ribonuclease Inhibitor"/>
    <property type="match status" value="1"/>
</dbReference>
<dbReference type="AlphaFoldDB" id="A0A673WEI1"/>
<dbReference type="InterPro" id="IPR040091">
    <property type="entry name" value="LRRC56"/>
</dbReference>
<dbReference type="GeneTree" id="ENSGT00390000001545"/>
<feature type="compositionally biased region" description="Low complexity" evidence="1">
    <location>
        <begin position="280"/>
        <end position="297"/>
    </location>
</feature>
<organism evidence="2 3">
    <name type="scientific">Salmo trutta</name>
    <name type="common">Brown trout</name>
    <dbReference type="NCBI Taxonomy" id="8032"/>
    <lineage>
        <taxon>Eukaryota</taxon>
        <taxon>Metazoa</taxon>
        <taxon>Chordata</taxon>
        <taxon>Craniata</taxon>
        <taxon>Vertebrata</taxon>
        <taxon>Euteleostomi</taxon>
        <taxon>Actinopterygii</taxon>
        <taxon>Neopterygii</taxon>
        <taxon>Teleostei</taxon>
        <taxon>Protacanthopterygii</taxon>
        <taxon>Salmoniformes</taxon>
        <taxon>Salmonidae</taxon>
        <taxon>Salmoninae</taxon>
        <taxon>Salmo</taxon>
    </lineage>
</organism>
<dbReference type="Proteomes" id="UP000472277">
    <property type="component" value="Chromosome 7"/>
</dbReference>
<dbReference type="PANTHER" id="PTHR22708:SF0">
    <property type="entry name" value="LEUCINE-RICH REPEAT-CONTAINING PROTEIN 56"/>
    <property type="match status" value="1"/>
</dbReference>
<gene>
    <name evidence="2" type="primary">LRRC56</name>
    <name evidence="2" type="synonym">lrrc56</name>
</gene>
<name>A0A673WEI1_SALTR</name>
<feature type="region of interest" description="Disordered" evidence="1">
    <location>
        <begin position="320"/>
        <end position="339"/>
    </location>
</feature>
<dbReference type="PANTHER" id="PTHR22708">
    <property type="entry name" value="LEUCINE-RICH REPEAT-CONTAINING PROTEIN 56"/>
    <property type="match status" value="1"/>
</dbReference>
<dbReference type="Ensembl" id="ENSSTUT00000007021.1">
    <property type="protein sequence ID" value="ENSSTUP00000006606.1"/>
    <property type="gene ID" value="ENSSTUG00000003242.1"/>
</dbReference>
<accession>A0A673WEI1</accession>
<evidence type="ECO:0000313" key="3">
    <source>
        <dbReference type="Proteomes" id="UP000472277"/>
    </source>
</evidence>
<sequence length="376" mass="41176">MVMYHRCVVINQYDKNILTTYPKGQSLIYHRIQEVGCVVKQTCACLCKCSEECALNKKALSGTEDLIRVTSLEMCVDTQESTLGNFGAYLPKLVQLKMNNSMIMSVRDLGTTLSHLQVLWMSRCNLADLDGIPSFSSLKELYVAYNSVSDLSQVSMLENLQLLDLEGNDVNDLVQVQYLGLCSQLRTLTLEGNPVCMCPHPKATQEEEEGYCYRSSVRELVPQLRYLDDMHAREEAGSRCSSSMGEDWALLRESFKDCSSTETAEEKRAASVCAYSRPSSGQRLASSLSSSRPSSRPVTARPLSAAGSRPLSGLRPLSAAGYRALSPPGSRSGSADADPVSVDPDASILTHGAGKVLFCGSPVQALRARRQKMRVC</sequence>